<organism evidence="1 3">
    <name type="scientific">Favolaschia claudopus</name>
    <dbReference type="NCBI Taxonomy" id="2862362"/>
    <lineage>
        <taxon>Eukaryota</taxon>
        <taxon>Fungi</taxon>
        <taxon>Dikarya</taxon>
        <taxon>Basidiomycota</taxon>
        <taxon>Agaricomycotina</taxon>
        <taxon>Agaricomycetes</taxon>
        <taxon>Agaricomycetidae</taxon>
        <taxon>Agaricales</taxon>
        <taxon>Marasmiineae</taxon>
        <taxon>Mycenaceae</taxon>
        <taxon>Favolaschia</taxon>
    </lineage>
</organism>
<proteinExistence type="predicted"/>
<protein>
    <submittedName>
        <fullName evidence="1">Uncharacterized protein</fullName>
    </submittedName>
</protein>
<gene>
    <name evidence="2" type="ORF">R3P38DRAFT_2789634</name>
    <name evidence="1" type="ORF">R3P38DRAFT_2797619</name>
</gene>
<dbReference type="Proteomes" id="UP001362999">
    <property type="component" value="Unassembled WGS sequence"/>
</dbReference>
<evidence type="ECO:0000313" key="1">
    <source>
        <dbReference type="EMBL" id="KAK7000373.1"/>
    </source>
</evidence>
<evidence type="ECO:0000313" key="3">
    <source>
        <dbReference type="Proteomes" id="UP001362999"/>
    </source>
</evidence>
<dbReference type="EMBL" id="JAWWNJ010000062">
    <property type="protein sequence ID" value="KAK7012909.1"/>
    <property type="molecule type" value="Genomic_DNA"/>
</dbReference>
<sequence>MSKWSHVVARLNPYFAPILRKSHCSPAPLNNAVSACLPTSSRKLRLLDAKFKHSEFYARRLTSRLRLKPPPSVPFHNRAFAPFLVLTSGTHLLWRRSLTTVARIDTIKPLVSHLDTL</sequence>
<reference evidence="1 3" key="1">
    <citation type="journal article" date="2024" name="J Genomics">
        <title>Draft genome sequencing and assembly of Favolaschia claudopus CIRM-BRFM 2984 isolated from oak limbs.</title>
        <authorList>
            <person name="Navarro D."/>
            <person name="Drula E."/>
            <person name="Chaduli D."/>
            <person name="Cazenave R."/>
            <person name="Ahrendt S."/>
            <person name="Wang J."/>
            <person name="Lipzen A."/>
            <person name="Daum C."/>
            <person name="Barry K."/>
            <person name="Grigoriev I.V."/>
            <person name="Favel A."/>
            <person name="Rosso M.N."/>
            <person name="Martin F."/>
        </authorList>
    </citation>
    <scope>NUCLEOTIDE SEQUENCE [LARGE SCALE GENOMIC DNA]</scope>
    <source>
        <strain evidence="1 3">CIRM-BRFM 2984</strain>
    </source>
</reference>
<accession>A0AAW0A2J4</accession>
<keyword evidence="3" id="KW-1185">Reference proteome</keyword>
<evidence type="ECO:0000313" key="2">
    <source>
        <dbReference type="EMBL" id="KAK7012909.1"/>
    </source>
</evidence>
<dbReference type="EMBL" id="JAWWNJ010000089">
    <property type="protein sequence ID" value="KAK7000373.1"/>
    <property type="molecule type" value="Genomic_DNA"/>
</dbReference>
<dbReference type="AlphaFoldDB" id="A0AAW0A2J4"/>
<comment type="caution">
    <text evidence="1">The sequence shown here is derived from an EMBL/GenBank/DDBJ whole genome shotgun (WGS) entry which is preliminary data.</text>
</comment>
<name>A0AAW0A2J4_9AGAR</name>